<dbReference type="SUPFAM" id="SSF142019">
    <property type="entry name" value="Nqo1 FMN-binding domain-like"/>
    <property type="match status" value="1"/>
</dbReference>
<dbReference type="GO" id="GO:0046872">
    <property type="term" value="F:metal ion binding"/>
    <property type="evidence" value="ECO:0007669"/>
    <property type="project" value="UniProtKB-KW"/>
</dbReference>
<feature type="domain" description="NADH-ubiquinone oxidoreductase 51kDa subunit iron-sulphur binding" evidence="4">
    <location>
        <begin position="147"/>
        <end position="192"/>
    </location>
</feature>
<dbReference type="SUPFAM" id="SSF140490">
    <property type="entry name" value="Nqo1C-terminal domain-like"/>
    <property type="match status" value="1"/>
</dbReference>
<dbReference type="GO" id="GO:0010181">
    <property type="term" value="F:FMN binding"/>
    <property type="evidence" value="ECO:0007669"/>
    <property type="project" value="InterPro"/>
</dbReference>
<organism evidence="5">
    <name type="scientific">hydrothermal vent metagenome</name>
    <dbReference type="NCBI Taxonomy" id="652676"/>
    <lineage>
        <taxon>unclassified sequences</taxon>
        <taxon>metagenomes</taxon>
        <taxon>ecological metagenomes</taxon>
    </lineage>
</organism>
<keyword evidence="3" id="KW-0411">Iron-sulfur</keyword>
<dbReference type="InterPro" id="IPR019575">
    <property type="entry name" value="Nuop51_4Fe4S-bd"/>
</dbReference>
<accession>A0A3B0STL8</accession>
<evidence type="ECO:0000313" key="5">
    <source>
        <dbReference type="EMBL" id="VAW07820.1"/>
    </source>
</evidence>
<dbReference type="AlphaFoldDB" id="A0A3B0STL8"/>
<dbReference type="Gene3D" id="1.20.1440.230">
    <property type="entry name" value="NADH-ubiquinone oxidoreductase 51kDa subunit, iron-sulphur binding domain"/>
    <property type="match status" value="1"/>
</dbReference>
<dbReference type="PANTHER" id="PTHR43578:SF3">
    <property type="entry name" value="NADH-QUINONE OXIDOREDUCTASE SUBUNIT F"/>
    <property type="match status" value="1"/>
</dbReference>
<sequence>LEGKRGEVKVKPPIPAISGLFGKPTIVNNVLTLATTPFILAKGAAHYKDFGVGRSRGTQPFQLAGDIARGGLVEKAFGVTLRELVEDFGGGARSGKPIRAVQAGGPLGAYIPTRDFDVAMDYEALAKAGAMLGHGGVVVFNDTVDMARQARFAMEFCEIESCGKCTPCRIGSVRGKETIDKIIAGENPTENLEVLDDLCDLMTDASLCAMGGLTPMPVQSAVKHFPEDFGG</sequence>
<keyword evidence="2" id="KW-0408">Iron</keyword>
<feature type="non-terminal residue" evidence="5">
    <location>
        <position position="1"/>
    </location>
</feature>
<dbReference type="SUPFAM" id="SSF142984">
    <property type="entry name" value="Nqo1 middle domain-like"/>
    <property type="match status" value="1"/>
</dbReference>
<dbReference type="Gene3D" id="3.40.50.11540">
    <property type="entry name" value="NADH-ubiquinone oxidoreductase 51kDa subunit"/>
    <property type="match status" value="1"/>
</dbReference>
<dbReference type="InterPro" id="IPR037225">
    <property type="entry name" value="Nuo51_FMN-bd_sf"/>
</dbReference>
<dbReference type="InterPro" id="IPR037207">
    <property type="entry name" value="Nuop51_4Fe4S-bd_sf"/>
</dbReference>
<evidence type="ECO:0000256" key="2">
    <source>
        <dbReference type="ARBA" id="ARBA00023004"/>
    </source>
</evidence>
<dbReference type="Pfam" id="PF10589">
    <property type="entry name" value="NADH_4Fe-4S"/>
    <property type="match status" value="1"/>
</dbReference>
<evidence type="ECO:0000256" key="1">
    <source>
        <dbReference type="ARBA" id="ARBA00022723"/>
    </source>
</evidence>
<dbReference type="SMART" id="SM00928">
    <property type="entry name" value="NADH_4Fe-4S"/>
    <property type="match status" value="1"/>
</dbReference>
<protein>
    <submittedName>
        <fullName evidence="5">NAD-dependent formate dehydrogenase beta subunit</fullName>
    </submittedName>
</protein>
<dbReference type="Gene3D" id="3.10.20.600">
    <property type="match status" value="1"/>
</dbReference>
<evidence type="ECO:0000259" key="4">
    <source>
        <dbReference type="SMART" id="SM00928"/>
    </source>
</evidence>
<gene>
    <name evidence="5" type="ORF">MNBD_ALPHA05-2447</name>
</gene>
<dbReference type="EMBL" id="UOEH01000611">
    <property type="protein sequence ID" value="VAW07820.1"/>
    <property type="molecule type" value="Genomic_DNA"/>
</dbReference>
<evidence type="ECO:0000256" key="3">
    <source>
        <dbReference type="ARBA" id="ARBA00023014"/>
    </source>
</evidence>
<dbReference type="InterPro" id="IPR001949">
    <property type="entry name" value="NADH-UbQ_OxRdtase_51kDa_CS"/>
</dbReference>
<keyword evidence="1" id="KW-0479">Metal-binding</keyword>
<reference evidence="5" key="1">
    <citation type="submission" date="2018-06" db="EMBL/GenBank/DDBJ databases">
        <authorList>
            <person name="Zhirakovskaya E."/>
        </authorList>
    </citation>
    <scope>NUCLEOTIDE SEQUENCE</scope>
</reference>
<dbReference type="PANTHER" id="PTHR43578">
    <property type="entry name" value="NADH-QUINONE OXIDOREDUCTASE SUBUNIT F"/>
    <property type="match status" value="1"/>
</dbReference>
<proteinExistence type="predicted"/>
<dbReference type="GO" id="GO:0051539">
    <property type="term" value="F:4 iron, 4 sulfur cluster binding"/>
    <property type="evidence" value="ECO:0007669"/>
    <property type="project" value="InterPro"/>
</dbReference>
<dbReference type="GO" id="GO:0008137">
    <property type="term" value="F:NADH dehydrogenase (ubiquinone) activity"/>
    <property type="evidence" value="ECO:0007669"/>
    <property type="project" value="InterPro"/>
</dbReference>
<dbReference type="PROSITE" id="PS00645">
    <property type="entry name" value="COMPLEX1_51K_2"/>
    <property type="match status" value="1"/>
</dbReference>
<name>A0A3B0STL8_9ZZZZ</name>